<evidence type="ECO:0000313" key="5">
    <source>
        <dbReference type="EMBL" id="CAF3807827.1"/>
    </source>
</evidence>
<keyword evidence="3 4" id="KW-0349">Heme</keyword>
<evidence type="ECO:0000313" key="6">
    <source>
        <dbReference type="Proteomes" id="UP000663823"/>
    </source>
</evidence>
<dbReference type="PANTHER" id="PTHR24305:SF166">
    <property type="entry name" value="CYTOCHROME P450 12A4, MITOCHONDRIAL-RELATED"/>
    <property type="match status" value="1"/>
</dbReference>
<reference evidence="5" key="1">
    <citation type="submission" date="2021-02" db="EMBL/GenBank/DDBJ databases">
        <authorList>
            <person name="Nowell W R."/>
        </authorList>
    </citation>
    <scope>NUCLEOTIDE SEQUENCE</scope>
</reference>
<dbReference type="AlphaFoldDB" id="A0A819BU79"/>
<dbReference type="Proteomes" id="UP000663823">
    <property type="component" value="Unassembled WGS sequence"/>
</dbReference>
<dbReference type="InterPro" id="IPR036396">
    <property type="entry name" value="Cyt_P450_sf"/>
</dbReference>
<proteinExistence type="inferred from homology"/>
<comment type="cofactor">
    <cofactor evidence="1 3">
        <name>heme</name>
        <dbReference type="ChEBI" id="CHEBI:30413"/>
    </cofactor>
</comment>
<comment type="similarity">
    <text evidence="2 4">Belongs to the cytochrome P450 family.</text>
</comment>
<feature type="binding site" description="axial binding residue" evidence="3">
    <location>
        <position position="315"/>
    </location>
    <ligand>
        <name>heme</name>
        <dbReference type="ChEBI" id="CHEBI:30413"/>
    </ligand>
    <ligandPart>
        <name>Fe</name>
        <dbReference type="ChEBI" id="CHEBI:18248"/>
    </ligandPart>
</feature>
<dbReference type="InterPro" id="IPR050121">
    <property type="entry name" value="Cytochrome_P450_monoxygenase"/>
</dbReference>
<dbReference type="SUPFAM" id="SSF48264">
    <property type="entry name" value="Cytochrome P450"/>
    <property type="match status" value="1"/>
</dbReference>
<keyword evidence="4" id="KW-0560">Oxidoreductase</keyword>
<protein>
    <recommendedName>
        <fullName evidence="7">Cytochrome P450</fullName>
    </recommendedName>
</protein>
<name>A0A819BU79_9BILA</name>
<evidence type="ECO:0008006" key="7">
    <source>
        <dbReference type="Google" id="ProtNLM"/>
    </source>
</evidence>
<comment type="caution">
    <text evidence="5">The sequence shown here is derived from an EMBL/GenBank/DDBJ whole genome shotgun (WGS) entry which is preliminary data.</text>
</comment>
<sequence length="368" mass="42153">MNIHLDTILDCTEKLLARWRNYNNDSNLTHLNMIEQCQQLALAIFGFIAFDFDLQTLDNENNSGQHELTRAFYTHLSAAMMFIRLPTIVGRLYLVLNPEYRQARAIIDRYLQQMIEQELQENSAMRAERKRTSFIASLITSLQQDEKLEATKIEEDKKGLSRAEVIGEMLSFLSAGYSTISTALVWFIYFMSKHSQIQSKIKRELAEYHLQRLSVEQLGSLTYLDCVLRELFRLVPPVSGTVRTLVVDDRLPASGAPLKKGDQVFIPFYNLARDSCYWSESMDLNEFHPERFFNENMAYNNKAASIPFGGGHRQCMGQDLTRLELKAICVRLMQFVTFGDGGPEVNAGGYNEMDTILPKHIGVTITFD</sequence>
<organism evidence="5 6">
    <name type="scientific">Rotaria sordida</name>
    <dbReference type="NCBI Taxonomy" id="392033"/>
    <lineage>
        <taxon>Eukaryota</taxon>
        <taxon>Metazoa</taxon>
        <taxon>Spiralia</taxon>
        <taxon>Gnathifera</taxon>
        <taxon>Rotifera</taxon>
        <taxon>Eurotatoria</taxon>
        <taxon>Bdelloidea</taxon>
        <taxon>Philodinida</taxon>
        <taxon>Philodinidae</taxon>
        <taxon>Rotaria</taxon>
    </lineage>
</organism>
<dbReference type="InterPro" id="IPR002401">
    <property type="entry name" value="Cyt_P450_E_grp-I"/>
</dbReference>
<dbReference type="GO" id="GO:0020037">
    <property type="term" value="F:heme binding"/>
    <property type="evidence" value="ECO:0007669"/>
    <property type="project" value="InterPro"/>
</dbReference>
<dbReference type="InterPro" id="IPR001128">
    <property type="entry name" value="Cyt_P450"/>
</dbReference>
<dbReference type="GO" id="GO:0005506">
    <property type="term" value="F:iron ion binding"/>
    <property type="evidence" value="ECO:0007669"/>
    <property type="project" value="InterPro"/>
</dbReference>
<dbReference type="PANTHER" id="PTHR24305">
    <property type="entry name" value="CYTOCHROME P450"/>
    <property type="match status" value="1"/>
</dbReference>
<dbReference type="Pfam" id="PF00067">
    <property type="entry name" value="p450"/>
    <property type="match status" value="1"/>
</dbReference>
<dbReference type="GO" id="GO:0016705">
    <property type="term" value="F:oxidoreductase activity, acting on paired donors, with incorporation or reduction of molecular oxygen"/>
    <property type="evidence" value="ECO:0007669"/>
    <property type="project" value="InterPro"/>
</dbReference>
<gene>
    <name evidence="5" type="ORF">OTI717_LOCUS18652</name>
</gene>
<keyword evidence="3 4" id="KW-0408">Iron</keyword>
<dbReference type="Gene3D" id="1.10.630.10">
    <property type="entry name" value="Cytochrome P450"/>
    <property type="match status" value="1"/>
</dbReference>
<dbReference type="PRINTS" id="PR00463">
    <property type="entry name" value="EP450I"/>
</dbReference>
<accession>A0A819BU79</accession>
<dbReference type="GO" id="GO:0004497">
    <property type="term" value="F:monooxygenase activity"/>
    <property type="evidence" value="ECO:0007669"/>
    <property type="project" value="UniProtKB-KW"/>
</dbReference>
<dbReference type="InterPro" id="IPR017972">
    <property type="entry name" value="Cyt_P450_CS"/>
</dbReference>
<dbReference type="CDD" id="cd00302">
    <property type="entry name" value="cytochrome_P450"/>
    <property type="match status" value="1"/>
</dbReference>
<keyword evidence="3 4" id="KW-0479">Metal-binding</keyword>
<evidence type="ECO:0000256" key="1">
    <source>
        <dbReference type="ARBA" id="ARBA00001971"/>
    </source>
</evidence>
<dbReference type="EMBL" id="CAJOAX010002608">
    <property type="protein sequence ID" value="CAF3807827.1"/>
    <property type="molecule type" value="Genomic_DNA"/>
</dbReference>
<evidence type="ECO:0000256" key="3">
    <source>
        <dbReference type="PIRSR" id="PIRSR602401-1"/>
    </source>
</evidence>
<dbReference type="PROSITE" id="PS00086">
    <property type="entry name" value="CYTOCHROME_P450"/>
    <property type="match status" value="1"/>
</dbReference>
<evidence type="ECO:0000256" key="4">
    <source>
        <dbReference type="RuleBase" id="RU000461"/>
    </source>
</evidence>
<keyword evidence="4" id="KW-0503">Monooxygenase</keyword>
<evidence type="ECO:0000256" key="2">
    <source>
        <dbReference type="ARBA" id="ARBA00010617"/>
    </source>
</evidence>
<dbReference type="PRINTS" id="PR00385">
    <property type="entry name" value="P450"/>
</dbReference>